<gene>
    <name evidence="2" type="ORF">PIB30_052339</name>
</gene>
<protein>
    <submittedName>
        <fullName evidence="2">Uncharacterized protein</fullName>
    </submittedName>
</protein>
<sequence length="205" mass="23387">MPWSVNPIKHIKDFEVTGGDEDAVKAFTRKLHFKTRAAIANKALFEVVPLESTVLAKSLVDITAMIKEIKKGQLATPKLLIHQPRTSQQAPVKHCGICSCNSHLTDECPELQEDNIVTASHNFYEGQQPSPNNRQYYTQPQGWSDNQQNRWNALQHSQQNQFRPPYTYSQPQNSQNPRYQPPHVCQTYPSTNAPPISYEEALRTF</sequence>
<organism evidence="2 3">
    <name type="scientific">Stylosanthes scabra</name>
    <dbReference type="NCBI Taxonomy" id="79078"/>
    <lineage>
        <taxon>Eukaryota</taxon>
        <taxon>Viridiplantae</taxon>
        <taxon>Streptophyta</taxon>
        <taxon>Embryophyta</taxon>
        <taxon>Tracheophyta</taxon>
        <taxon>Spermatophyta</taxon>
        <taxon>Magnoliopsida</taxon>
        <taxon>eudicotyledons</taxon>
        <taxon>Gunneridae</taxon>
        <taxon>Pentapetalae</taxon>
        <taxon>rosids</taxon>
        <taxon>fabids</taxon>
        <taxon>Fabales</taxon>
        <taxon>Fabaceae</taxon>
        <taxon>Papilionoideae</taxon>
        <taxon>50 kb inversion clade</taxon>
        <taxon>dalbergioids sensu lato</taxon>
        <taxon>Dalbergieae</taxon>
        <taxon>Pterocarpus clade</taxon>
        <taxon>Stylosanthes</taxon>
    </lineage>
</organism>
<proteinExistence type="predicted"/>
<accession>A0ABU6ZGX0</accession>
<reference evidence="2 3" key="1">
    <citation type="journal article" date="2023" name="Plants (Basel)">
        <title>Bridging the Gap: Combining Genomics and Transcriptomics Approaches to Understand Stylosanthes scabra, an Orphan Legume from the Brazilian Caatinga.</title>
        <authorList>
            <person name="Ferreira-Neto J.R.C."/>
            <person name="da Silva M.D."/>
            <person name="Binneck E."/>
            <person name="de Melo N.F."/>
            <person name="da Silva R.H."/>
            <person name="de Melo A.L.T.M."/>
            <person name="Pandolfi V."/>
            <person name="Bustamante F.O."/>
            <person name="Brasileiro-Vidal A.C."/>
            <person name="Benko-Iseppon A.M."/>
        </authorList>
    </citation>
    <scope>NUCLEOTIDE SEQUENCE [LARGE SCALE GENOMIC DNA]</scope>
    <source>
        <tissue evidence="2">Leaves</tissue>
    </source>
</reference>
<dbReference type="EMBL" id="JASCZI010272239">
    <property type="protein sequence ID" value="MED6221211.1"/>
    <property type="molecule type" value="Genomic_DNA"/>
</dbReference>
<comment type="caution">
    <text evidence="2">The sequence shown here is derived from an EMBL/GenBank/DDBJ whole genome shotgun (WGS) entry which is preliminary data.</text>
</comment>
<evidence type="ECO:0000313" key="2">
    <source>
        <dbReference type="EMBL" id="MED6221211.1"/>
    </source>
</evidence>
<name>A0ABU6ZGX0_9FABA</name>
<feature type="compositionally biased region" description="Polar residues" evidence="1">
    <location>
        <begin position="124"/>
        <end position="178"/>
    </location>
</feature>
<dbReference type="Proteomes" id="UP001341840">
    <property type="component" value="Unassembled WGS sequence"/>
</dbReference>
<keyword evidence="3" id="KW-1185">Reference proteome</keyword>
<evidence type="ECO:0000256" key="1">
    <source>
        <dbReference type="SAM" id="MobiDB-lite"/>
    </source>
</evidence>
<feature type="region of interest" description="Disordered" evidence="1">
    <location>
        <begin position="124"/>
        <end position="183"/>
    </location>
</feature>
<evidence type="ECO:0000313" key="3">
    <source>
        <dbReference type="Proteomes" id="UP001341840"/>
    </source>
</evidence>